<dbReference type="GO" id="GO:0044877">
    <property type="term" value="F:protein-containing complex binding"/>
    <property type="evidence" value="ECO:0007669"/>
    <property type="project" value="TreeGrafter"/>
</dbReference>
<dbReference type="CDD" id="cd00038">
    <property type="entry name" value="CAP_ED"/>
    <property type="match status" value="1"/>
</dbReference>
<dbReference type="InterPro" id="IPR014710">
    <property type="entry name" value="RmlC-like_jellyroll"/>
</dbReference>
<dbReference type="OrthoDB" id="5420529at2"/>
<feature type="domain" description="Cyclic nucleotide-binding" evidence="2">
    <location>
        <begin position="36"/>
        <end position="155"/>
    </location>
</feature>
<dbReference type="InterPro" id="IPR000595">
    <property type="entry name" value="cNMP-bd_dom"/>
</dbReference>
<dbReference type="Gene3D" id="2.60.120.10">
    <property type="entry name" value="Jelly Rolls"/>
    <property type="match status" value="1"/>
</dbReference>
<evidence type="ECO:0000313" key="3">
    <source>
        <dbReference type="EMBL" id="QCQ23155.1"/>
    </source>
</evidence>
<dbReference type="RefSeq" id="WP_137425435.1">
    <property type="nucleotide sequence ID" value="NZ_CP040098.1"/>
</dbReference>
<dbReference type="InterPro" id="IPR050866">
    <property type="entry name" value="CNG_cation_channel"/>
</dbReference>
<keyword evidence="1" id="KW-0813">Transport</keyword>
<evidence type="ECO:0000313" key="4">
    <source>
        <dbReference type="Proteomes" id="UP000298602"/>
    </source>
</evidence>
<keyword evidence="1" id="KW-0406">Ion transport</keyword>
<keyword evidence="1" id="KW-1071">Ligand-gated ion channel</keyword>
<reference evidence="3 4" key="2">
    <citation type="submission" date="2019-05" db="EMBL/GenBank/DDBJ databases">
        <authorList>
            <person name="Suflita J.M."/>
            <person name="Marks C.R."/>
        </authorList>
    </citation>
    <scope>NUCLEOTIDE SEQUENCE [LARGE SCALE GENOMIC DNA]</scope>
    <source>
        <strain evidence="3 4">ALDC</strain>
    </source>
</reference>
<dbReference type="GO" id="GO:0005221">
    <property type="term" value="F:intracellularly cyclic nucleotide-activated monoatomic cation channel activity"/>
    <property type="evidence" value="ECO:0007669"/>
    <property type="project" value="InterPro"/>
</dbReference>
<keyword evidence="4" id="KW-1185">Reference proteome</keyword>
<dbReference type="Proteomes" id="UP000298602">
    <property type="component" value="Chromosome"/>
</dbReference>
<reference evidence="3 4" key="1">
    <citation type="submission" date="2019-05" db="EMBL/GenBank/DDBJ databases">
        <title>The Complete Genome Sequence of the n-alkane-degrading Desulfoglaeba alkanexedens ALDC reveals multiple alkylsuccinate synthase gene clusters.</title>
        <authorList>
            <person name="Callaghan A.V."/>
            <person name="Davidova I.A."/>
            <person name="Duncan K.E."/>
            <person name="Morris B."/>
            <person name="McInerney M.J."/>
        </authorList>
    </citation>
    <scope>NUCLEOTIDE SEQUENCE [LARGE SCALE GENOMIC DNA]</scope>
    <source>
        <strain evidence="3 4">ALDC</strain>
    </source>
</reference>
<evidence type="ECO:0000259" key="2">
    <source>
        <dbReference type="PROSITE" id="PS50042"/>
    </source>
</evidence>
<dbReference type="KEGG" id="dax:FDQ92_13820"/>
<evidence type="ECO:0000256" key="1">
    <source>
        <dbReference type="ARBA" id="ARBA00023286"/>
    </source>
</evidence>
<protein>
    <submittedName>
        <fullName evidence="3">Crp/Fnr family transcriptional regulator</fullName>
    </submittedName>
</protein>
<dbReference type="PANTHER" id="PTHR45638">
    <property type="entry name" value="CYCLIC NUCLEOTIDE-GATED CATION CHANNEL SUBUNIT A"/>
    <property type="match status" value="1"/>
</dbReference>
<dbReference type="SUPFAM" id="SSF51206">
    <property type="entry name" value="cAMP-binding domain-like"/>
    <property type="match status" value="1"/>
</dbReference>
<dbReference type="Pfam" id="PF00027">
    <property type="entry name" value="cNMP_binding"/>
    <property type="match status" value="1"/>
</dbReference>
<dbReference type="EMBL" id="CP040098">
    <property type="protein sequence ID" value="QCQ23155.1"/>
    <property type="molecule type" value="Genomic_DNA"/>
</dbReference>
<sequence length="175" mass="20354">MNSSTDERLCDFPQGGKGDYRCELEANLAILRNTPAFSGLPLERLKLYAFLCKRYRYRAGEFLFHQGDKDDRGYIIARGRTQVIREYKDHSYILSELHEGDFFGGLALLADIKRLFSVRAVTELEVVALDRESFRKILAQFPETSIKVLEVMIQRIAQMEERLLEKHVHECTYQS</sequence>
<keyword evidence="1" id="KW-0407">Ion channel</keyword>
<dbReference type="InterPro" id="IPR018490">
    <property type="entry name" value="cNMP-bd_dom_sf"/>
</dbReference>
<gene>
    <name evidence="3" type="ORF">FDQ92_13820</name>
</gene>
<proteinExistence type="predicted"/>
<name>A0A4P8L7J6_9BACT</name>
<dbReference type="SMART" id="SM00100">
    <property type="entry name" value="cNMP"/>
    <property type="match status" value="1"/>
</dbReference>
<dbReference type="PANTHER" id="PTHR45638:SF11">
    <property type="entry name" value="CYCLIC NUCLEOTIDE-GATED CATION CHANNEL SUBUNIT A"/>
    <property type="match status" value="1"/>
</dbReference>
<dbReference type="AlphaFoldDB" id="A0A4P8L7J6"/>
<accession>A0A4P8L7J6</accession>
<organism evidence="3 4">
    <name type="scientific">Desulfoglaeba alkanexedens ALDC</name>
    <dbReference type="NCBI Taxonomy" id="980445"/>
    <lineage>
        <taxon>Bacteria</taxon>
        <taxon>Pseudomonadati</taxon>
        <taxon>Thermodesulfobacteriota</taxon>
        <taxon>Syntrophobacteria</taxon>
        <taxon>Syntrophobacterales</taxon>
        <taxon>Syntrophobacteraceae</taxon>
        <taxon>Desulfoglaeba</taxon>
    </lineage>
</organism>
<dbReference type="PROSITE" id="PS50042">
    <property type="entry name" value="CNMP_BINDING_3"/>
    <property type="match status" value="1"/>
</dbReference>